<comment type="subcellular location">
    <subcellularLocation>
        <location evidence="2">Nucleus</location>
    </subcellularLocation>
</comment>
<keyword evidence="6" id="KW-0378">Hydrolase</keyword>
<gene>
    <name evidence="10" type="ORF">NQ314_001562</name>
</gene>
<keyword evidence="11" id="KW-1185">Reference proteome</keyword>
<dbReference type="GO" id="GO:0005634">
    <property type="term" value="C:nucleus"/>
    <property type="evidence" value="ECO:0007669"/>
    <property type="project" value="UniProtKB-SubCell"/>
</dbReference>
<dbReference type="InterPro" id="IPR027806">
    <property type="entry name" value="HARBI1_dom"/>
</dbReference>
<dbReference type="GO" id="GO:0016787">
    <property type="term" value="F:hydrolase activity"/>
    <property type="evidence" value="ECO:0007669"/>
    <property type="project" value="UniProtKB-KW"/>
</dbReference>
<dbReference type="EMBL" id="JANEYF010000454">
    <property type="protein sequence ID" value="KAJ8969805.1"/>
    <property type="molecule type" value="Genomic_DNA"/>
</dbReference>
<feature type="region of interest" description="Disordered" evidence="8">
    <location>
        <begin position="335"/>
        <end position="357"/>
    </location>
</feature>
<evidence type="ECO:0000256" key="1">
    <source>
        <dbReference type="ARBA" id="ARBA00001968"/>
    </source>
</evidence>
<dbReference type="InterPro" id="IPR045249">
    <property type="entry name" value="HARBI1-like"/>
</dbReference>
<keyword evidence="5" id="KW-0479">Metal-binding</keyword>
<evidence type="ECO:0000256" key="3">
    <source>
        <dbReference type="ARBA" id="ARBA00006958"/>
    </source>
</evidence>
<evidence type="ECO:0000256" key="2">
    <source>
        <dbReference type="ARBA" id="ARBA00004123"/>
    </source>
</evidence>
<evidence type="ECO:0000256" key="5">
    <source>
        <dbReference type="ARBA" id="ARBA00022723"/>
    </source>
</evidence>
<feature type="compositionally biased region" description="Acidic residues" evidence="8">
    <location>
        <begin position="335"/>
        <end position="350"/>
    </location>
</feature>
<dbReference type="Proteomes" id="UP001162156">
    <property type="component" value="Unassembled WGS sequence"/>
</dbReference>
<evidence type="ECO:0000313" key="11">
    <source>
        <dbReference type="Proteomes" id="UP001162156"/>
    </source>
</evidence>
<evidence type="ECO:0000256" key="4">
    <source>
        <dbReference type="ARBA" id="ARBA00022722"/>
    </source>
</evidence>
<accession>A0AAV8ZRX8</accession>
<evidence type="ECO:0000256" key="6">
    <source>
        <dbReference type="ARBA" id="ARBA00022801"/>
    </source>
</evidence>
<evidence type="ECO:0000313" key="10">
    <source>
        <dbReference type="EMBL" id="KAJ8969805.1"/>
    </source>
</evidence>
<reference evidence="10" key="1">
    <citation type="journal article" date="2023" name="Insect Mol. Biol.">
        <title>Genome sequencing provides insights into the evolution of gene families encoding plant cell wall-degrading enzymes in longhorned beetles.</title>
        <authorList>
            <person name="Shin N.R."/>
            <person name="Okamura Y."/>
            <person name="Kirsch R."/>
            <person name="Pauchet Y."/>
        </authorList>
    </citation>
    <scope>NUCLEOTIDE SEQUENCE</scope>
    <source>
        <strain evidence="10">RBIC_L_NR</strain>
    </source>
</reference>
<dbReference type="PANTHER" id="PTHR22930:SF85">
    <property type="entry name" value="GH03217P-RELATED"/>
    <property type="match status" value="1"/>
</dbReference>
<evidence type="ECO:0000256" key="8">
    <source>
        <dbReference type="SAM" id="MobiDB-lite"/>
    </source>
</evidence>
<dbReference type="AlphaFoldDB" id="A0AAV8ZRX8"/>
<comment type="caution">
    <text evidence="10">The sequence shown here is derived from an EMBL/GenBank/DDBJ whole genome shotgun (WGS) entry which is preliminary data.</text>
</comment>
<dbReference type="GO" id="GO:0046872">
    <property type="term" value="F:metal ion binding"/>
    <property type="evidence" value="ECO:0007669"/>
    <property type="project" value="UniProtKB-KW"/>
</dbReference>
<evidence type="ECO:0000259" key="9">
    <source>
        <dbReference type="Pfam" id="PF13359"/>
    </source>
</evidence>
<dbReference type="Pfam" id="PF13359">
    <property type="entry name" value="DDE_Tnp_4"/>
    <property type="match status" value="1"/>
</dbReference>
<dbReference type="GO" id="GO:0004518">
    <property type="term" value="F:nuclease activity"/>
    <property type="evidence" value="ECO:0007669"/>
    <property type="project" value="UniProtKB-KW"/>
</dbReference>
<comment type="similarity">
    <text evidence="3">Belongs to the HARBI1 family.</text>
</comment>
<keyword evidence="4" id="KW-0540">Nuclease</keyword>
<sequence>MNPVEANFHLNFIQALENAQNQRRRRLGYRHIRDASNPFEMADRKFVKLFRLNKEAARDLIEEIKDYIEEPQRRDTVPLHLQVFICLNFLGHGGYQTTVGQELNLAVSQPVVSRILKNICNILTIHLLPRHVRFPTTDEHVRRVKDRQKYFMFTEKFNFPNVIGVVDGTHVAIVTPTIDDPNYPAVAYLNRKGYYSINVQATFDADMILLNVNARYPGATHDSAIWKVSTINRHLRRRYLEGQRNTWLLGDSGYPLQPWLMTPITDAAPNSPEAHYTKCHVRARNVGERGNGTWKERFRCLKKDRVLHYKHAAAGRIIYSCAVLHNICRFYNVPDPEDSSDEDDENDNNDDERNAGDVNILEEGRLVRRRLVEILWNRAENRIG</sequence>
<dbReference type="PANTHER" id="PTHR22930">
    <property type="match status" value="1"/>
</dbReference>
<evidence type="ECO:0000256" key="7">
    <source>
        <dbReference type="ARBA" id="ARBA00023242"/>
    </source>
</evidence>
<comment type="cofactor">
    <cofactor evidence="1">
        <name>a divalent metal cation</name>
        <dbReference type="ChEBI" id="CHEBI:60240"/>
    </cofactor>
</comment>
<name>A0AAV8ZRX8_9CUCU</name>
<protein>
    <recommendedName>
        <fullName evidence="9">DDE Tnp4 domain-containing protein</fullName>
    </recommendedName>
</protein>
<feature type="domain" description="DDE Tnp4" evidence="9">
    <location>
        <begin position="166"/>
        <end position="326"/>
    </location>
</feature>
<organism evidence="10 11">
    <name type="scientific">Rhamnusium bicolor</name>
    <dbReference type="NCBI Taxonomy" id="1586634"/>
    <lineage>
        <taxon>Eukaryota</taxon>
        <taxon>Metazoa</taxon>
        <taxon>Ecdysozoa</taxon>
        <taxon>Arthropoda</taxon>
        <taxon>Hexapoda</taxon>
        <taxon>Insecta</taxon>
        <taxon>Pterygota</taxon>
        <taxon>Neoptera</taxon>
        <taxon>Endopterygota</taxon>
        <taxon>Coleoptera</taxon>
        <taxon>Polyphaga</taxon>
        <taxon>Cucujiformia</taxon>
        <taxon>Chrysomeloidea</taxon>
        <taxon>Cerambycidae</taxon>
        <taxon>Lepturinae</taxon>
        <taxon>Rhagiini</taxon>
        <taxon>Rhamnusium</taxon>
    </lineage>
</organism>
<keyword evidence="7" id="KW-0539">Nucleus</keyword>
<proteinExistence type="inferred from homology"/>